<proteinExistence type="predicted"/>
<evidence type="ECO:0000313" key="3">
    <source>
        <dbReference type="EMBL" id="MBD2530123.1"/>
    </source>
</evidence>
<accession>A0ABR8DLH9</accession>
<dbReference type="EMBL" id="JACJSI010000016">
    <property type="protein sequence ID" value="MBD2530123.1"/>
    <property type="molecule type" value="Genomic_DNA"/>
</dbReference>
<keyword evidence="4" id="KW-1185">Reference proteome</keyword>
<gene>
    <name evidence="3" type="ORF">H6G97_11295</name>
</gene>
<dbReference type="NCBIfam" id="TIGR03793">
    <property type="entry name" value="leader_NHLP"/>
    <property type="match status" value="1"/>
</dbReference>
<dbReference type="InterPro" id="IPR004232">
    <property type="entry name" value="CN_Hdrtase_a/SCN_Hdrlase_g"/>
</dbReference>
<reference evidence="3 4" key="1">
    <citation type="journal article" date="2020" name="ISME J.">
        <title>Comparative genomics reveals insights into cyanobacterial evolution and habitat adaptation.</title>
        <authorList>
            <person name="Chen M.Y."/>
            <person name="Teng W.K."/>
            <person name="Zhao L."/>
            <person name="Hu C.X."/>
            <person name="Zhou Y.K."/>
            <person name="Han B.P."/>
            <person name="Song L.R."/>
            <person name="Shu W.S."/>
        </authorList>
    </citation>
    <scope>NUCLEOTIDE SEQUENCE [LARGE SCALE GENOMIC DNA]</scope>
    <source>
        <strain evidence="3 4">FACHB-838</strain>
    </source>
</reference>
<dbReference type="InterPro" id="IPR022513">
    <property type="entry name" value="TOMM_pelo"/>
</dbReference>
<dbReference type="InterPro" id="IPR036648">
    <property type="entry name" value="CN_Hdrase_a/SCN_Hdrase_g_sf"/>
</dbReference>
<dbReference type="RefSeq" id="WP_190940687.1">
    <property type="nucleotide sequence ID" value="NZ_JACJSI010000016.1"/>
</dbReference>
<name>A0ABR8DLH9_9NOSO</name>
<protein>
    <submittedName>
        <fullName evidence="3">NHLP leader peptide family natural product</fullName>
    </submittedName>
</protein>
<comment type="caution">
    <text evidence="3">The sequence shown here is derived from an EMBL/GenBank/DDBJ whole genome shotgun (WGS) entry which is preliminary data.</text>
</comment>
<feature type="domain" description="Nitrile hydratase alpha/Thiocyanate hydrolase gamma" evidence="2">
    <location>
        <begin position="33"/>
        <end position="83"/>
    </location>
</feature>
<dbReference type="Gene3D" id="3.90.330.10">
    <property type="entry name" value="Nitrile hydratase alpha /Thiocyanate hydrolase gamma"/>
    <property type="match status" value="2"/>
</dbReference>
<evidence type="ECO:0000313" key="4">
    <source>
        <dbReference type="Proteomes" id="UP000623440"/>
    </source>
</evidence>
<evidence type="ECO:0000256" key="1">
    <source>
        <dbReference type="ARBA" id="ARBA00022723"/>
    </source>
</evidence>
<dbReference type="Pfam" id="PF02979">
    <property type="entry name" value="NHase_alpha"/>
    <property type="match status" value="1"/>
</dbReference>
<organism evidence="3 4">
    <name type="scientific">Nostoc flagelliforme FACHB-838</name>
    <dbReference type="NCBI Taxonomy" id="2692904"/>
    <lineage>
        <taxon>Bacteria</taxon>
        <taxon>Bacillati</taxon>
        <taxon>Cyanobacteriota</taxon>
        <taxon>Cyanophyceae</taxon>
        <taxon>Nostocales</taxon>
        <taxon>Nostocaceae</taxon>
        <taxon>Nostoc</taxon>
    </lineage>
</organism>
<dbReference type="SUPFAM" id="SSF56209">
    <property type="entry name" value="Nitrile hydratase alpha chain"/>
    <property type="match status" value="1"/>
</dbReference>
<dbReference type="Proteomes" id="UP000623440">
    <property type="component" value="Unassembled WGS sequence"/>
</dbReference>
<keyword evidence="1" id="KW-0479">Metal-binding</keyword>
<evidence type="ECO:0000259" key="2">
    <source>
        <dbReference type="Pfam" id="PF02979"/>
    </source>
</evidence>
<sequence>MAEQQKITKNELEAKLVAHAWQDEAFKQELISNPRAAVEREIGQKVPESTDIRVLEETGNTIYFVLPKKPSIDELSEEQLEAVAGGDGGDILPESVSVLTVSWDL</sequence>